<dbReference type="Proteomes" id="UP000727993">
    <property type="component" value="Unassembled WGS sequence"/>
</dbReference>
<proteinExistence type="predicted"/>
<sequence length="81" mass="9251">MKLQVRAQGERNDLREQLTKARSDLGRERRTVKQLQQRVDAQQARLDGLLASRAVRAQRRVRSTPALTNAYRGLLGALGRR</sequence>
<keyword evidence="1" id="KW-0175">Coiled coil</keyword>
<organism evidence="2 3">
    <name type="scientific">Candidatus Neomicrothrix subdominans</name>
    <dbReference type="NCBI Taxonomy" id="2954438"/>
    <lineage>
        <taxon>Bacteria</taxon>
        <taxon>Bacillati</taxon>
        <taxon>Actinomycetota</taxon>
        <taxon>Acidimicrobiia</taxon>
        <taxon>Acidimicrobiales</taxon>
        <taxon>Microthrixaceae</taxon>
        <taxon>Candidatus Neomicrothrix</taxon>
    </lineage>
</organism>
<gene>
    <name evidence="2" type="ORF">IPN02_18705</name>
</gene>
<name>A0A936NH12_9ACTN</name>
<evidence type="ECO:0000313" key="3">
    <source>
        <dbReference type="Proteomes" id="UP000727993"/>
    </source>
</evidence>
<evidence type="ECO:0000313" key="2">
    <source>
        <dbReference type="EMBL" id="MBK9298819.1"/>
    </source>
</evidence>
<accession>A0A936NH12</accession>
<comment type="caution">
    <text evidence="2">The sequence shown here is derived from an EMBL/GenBank/DDBJ whole genome shotgun (WGS) entry which is preliminary data.</text>
</comment>
<dbReference type="AlphaFoldDB" id="A0A936NH12"/>
<dbReference type="EMBL" id="JADJZA010000010">
    <property type="protein sequence ID" value="MBK9298819.1"/>
    <property type="molecule type" value="Genomic_DNA"/>
</dbReference>
<evidence type="ECO:0000256" key="1">
    <source>
        <dbReference type="SAM" id="Coils"/>
    </source>
</evidence>
<protein>
    <submittedName>
        <fullName evidence="2">Uncharacterized protein</fullName>
    </submittedName>
</protein>
<reference evidence="2 3" key="1">
    <citation type="submission" date="2020-10" db="EMBL/GenBank/DDBJ databases">
        <title>Connecting structure to function with the recovery of over 1000 high-quality activated sludge metagenome-assembled genomes encoding full-length rRNA genes using long-read sequencing.</title>
        <authorList>
            <person name="Singleton C.M."/>
            <person name="Petriglieri F."/>
            <person name="Kristensen J.M."/>
            <person name="Kirkegaard R.H."/>
            <person name="Michaelsen T.Y."/>
            <person name="Andersen M.H."/>
            <person name="Karst S.M."/>
            <person name="Dueholm M.S."/>
            <person name="Nielsen P.H."/>
            <person name="Albertsen M."/>
        </authorList>
    </citation>
    <scope>NUCLEOTIDE SEQUENCE [LARGE SCALE GENOMIC DNA]</scope>
    <source>
        <strain evidence="2">Lyne_18-Q3-R50-59_MAXAC.006</strain>
    </source>
</reference>
<feature type="coiled-coil region" evidence="1">
    <location>
        <begin position="4"/>
        <end position="52"/>
    </location>
</feature>